<dbReference type="GO" id="GO:0043565">
    <property type="term" value="F:sequence-specific DNA binding"/>
    <property type="evidence" value="ECO:0007669"/>
    <property type="project" value="TreeGrafter"/>
</dbReference>
<dbReference type="Pfam" id="PF13621">
    <property type="entry name" value="Cupin_8"/>
    <property type="match status" value="1"/>
</dbReference>
<dbReference type="InterPro" id="IPR041667">
    <property type="entry name" value="Cupin_8"/>
</dbReference>
<dbReference type="Gene3D" id="2.60.120.650">
    <property type="entry name" value="Cupin"/>
    <property type="match status" value="1"/>
</dbReference>
<evidence type="ECO:0000313" key="5">
    <source>
        <dbReference type="Proteomes" id="UP001438707"/>
    </source>
</evidence>
<organism evidence="4 5">
    <name type="scientific">Apatococcus lobatus</name>
    <dbReference type="NCBI Taxonomy" id="904363"/>
    <lineage>
        <taxon>Eukaryota</taxon>
        <taxon>Viridiplantae</taxon>
        <taxon>Chlorophyta</taxon>
        <taxon>core chlorophytes</taxon>
        <taxon>Trebouxiophyceae</taxon>
        <taxon>Chlorellales</taxon>
        <taxon>Chlorellaceae</taxon>
        <taxon>Apatococcus</taxon>
    </lineage>
</organism>
<evidence type="ECO:0000256" key="2">
    <source>
        <dbReference type="SAM" id="MobiDB-lite"/>
    </source>
</evidence>
<dbReference type="GO" id="GO:0005634">
    <property type="term" value="C:nucleus"/>
    <property type="evidence" value="ECO:0007669"/>
    <property type="project" value="TreeGrafter"/>
</dbReference>
<comment type="similarity">
    <text evidence="1">Belongs to the JARID1 histone demethylase family.</text>
</comment>
<protein>
    <recommendedName>
        <fullName evidence="3">JmjC domain-containing protein</fullName>
    </recommendedName>
</protein>
<dbReference type="PROSITE" id="PS51184">
    <property type="entry name" value="JMJC"/>
    <property type="match status" value="1"/>
</dbReference>
<dbReference type="PANTHER" id="PTHR12480">
    <property type="entry name" value="ARGININE DEMETHYLASE AND LYSYL-HYDROXYLASE JMJD"/>
    <property type="match status" value="1"/>
</dbReference>
<proteinExistence type="inferred from homology"/>
<evidence type="ECO:0000259" key="3">
    <source>
        <dbReference type="PROSITE" id="PS51184"/>
    </source>
</evidence>
<name>A0AAW1QX35_9CHLO</name>
<keyword evidence="5" id="KW-1185">Reference proteome</keyword>
<dbReference type="AlphaFoldDB" id="A0AAW1QX35"/>
<accession>A0AAW1QX35</accession>
<feature type="domain" description="JmjC" evidence="3">
    <location>
        <begin position="237"/>
        <end position="416"/>
    </location>
</feature>
<sequence>MGTQPSIDLDLLECLLQRAPSEESAEATVERHKLRTAALVYDVWTEKGKDVSGLAGRLTDGSVNALEAFLQPASPPQTVHSAFQGHIADDIAASTKVAPDSAGHEAMSGSVPYKPFVNGGSGNIHSVPRRDANHLSYSDFVREFMAPNLPVIIQGSPQGWRAMQDWVTSDGKPDIDFLEQHFGDATVNVTDTSRQAMGNSPCTEMKLHQYVAWWRLHQSTPGASTTLLYLKDWHFASTFRNAYQAYTTPVYFQDDWLNDYHDACQRGRASQGDPPGSSAQNGVLDSDYRFVYLGCKGTWTGLHADVLRSYSWSTNVAGRKLWRLLPSQHTHLLYDRFGREMAPSFEAAVGQGERFPSLQYARALVQECVQEAGESIFVPSGWHHTVENLEDTLSINHNWLNCFNLDWTWGLIRRDYFAAQDAIEDCRSTCEPEEFEALVQRNLAANSGLDFAALADLLLWAIHRAKSVTRRDLPGMRKQQLDVQRAQLVLADMLQIAEAAFSGSIASCLSQSLLEASEGSFAGAPEGRPSGKPAARLGKAPQGTPQDTAFRS</sequence>
<comment type="caution">
    <text evidence="4">The sequence shown here is derived from an EMBL/GenBank/DDBJ whole genome shotgun (WGS) entry which is preliminary data.</text>
</comment>
<dbReference type="InterPro" id="IPR050910">
    <property type="entry name" value="JMJD6_ArgDemeth/LysHydrox"/>
</dbReference>
<evidence type="ECO:0000256" key="1">
    <source>
        <dbReference type="ARBA" id="ARBA00006801"/>
    </source>
</evidence>
<dbReference type="EMBL" id="JALJOS010000022">
    <property type="protein sequence ID" value="KAK9826036.1"/>
    <property type="molecule type" value="Genomic_DNA"/>
</dbReference>
<evidence type="ECO:0000313" key="4">
    <source>
        <dbReference type="EMBL" id="KAK9826036.1"/>
    </source>
</evidence>
<dbReference type="PANTHER" id="PTHR12480:SF6">
    <property type="entry name" value="2-OXOGLUTARATE AND IRON-DEPENDENT OXYGENASE JMJD4"/>
    <property type="match status" value="1"/>
</dbReference>
<dbReference type="GO" id="GO:0016706">
    <property type="term" value="F:2-oxoglutarate-dependent dioxygenase activity"/>
    <property type="evidence" value="ECO:0007669"/>
    <property type="project" value="TreeGrafter"/>
</dbReference>
<gene>
    <name evidence="4" type="ORF">WJX74_007138</name>
</gene>
<dbReference type="SUPFAM" id="SSF51197">
    <property type="entry name" value="Clavaminate synthase-like"/>
    <property type="match status" value="1"/>
</dbReference>
<reference evidence="4 5" key="1">
    <citation type="journal article" date="2024" name="Nat. Commun.">
        <title>Phylogenomics reveals the evolutionary origins of lichenization in chlorophyte algae.</title>
        <authorList>
            <person name="Puginier C."/>
            <person name="Libourel C."/>
            <person name="Otte J."/>
            <person name="Skaloud P."/>
            <person name="Haon M."/>
            <person name="Grisel S."/>
            <person name="Petersen M."/>
            <person name="Berrin J.G."/>
            <person name="Delaux P.M."/>
            <person name="Dal Grande F."/>
            <person name="Keller J."/>
        </authorList>
    </citation>
    <scope>NUCLEOTIDE SEQUENCE [LARGE SCALE GENOMIC DNA]</scope>
    <source>
        <strain evidence="4 5">SAG 2145</strain>
    </source>
</reference>
<feature type="region of interest" description="Disordered" evidence="2">
    <location>
        <begin position="520"/>
        <end position="552"/>
    </location>
</feature>
<dbReference type="GO" id="GO:0005737">
    <property type="term" value="C:cytoplasm"/>
    <property type="evidence" value="ECO:0007669"/>
    <property type="project" value="TreeGrafter"/>
</dbReference>
<dbReference type="SMART" id="SM00558">
    <property type="entry name" value="JmjC"/>
    <property type="match status" value="1"/>
</dbReference>
<dbReference type="InterPro" id="IPR003347">
    <property type="entry name" value="JmjC_dom"/>
</dbReference>
<feature type="compositionally biased region" description="Polar residues" evidence="2">
    <location>
        <begin position="543"/>
        <end position="552"/>
    </location>
</feature>
<dbReference type="GO" id="GO:0045905">
    <property type="term" value="P:positive regulation of translational termination"/>
    <property type="evidence" value="ECO:0007669"/>
    <property type="project" value="TreeGrafter"/>
</dbReference>
<dbReference type="Proteomes" id="UP001438707">
    <property type="component" value="Unassembled WGS sequence"/>
</dbReference>